<dbReference type="InterPro" id="IPR035979">
    <property type="entry name" value="RBD_domain_sf"/>
</dbReference>
<comment type="similarity">
    <text evidence="1">Belongs to the polyadenylate-binding protein type-1 family.</text>
</comment>
<feature type="domain" description="PABC" evidence="4">
    <location>
        <begin position="168"/>
        <end position="251"/>
    </location>
</feature>
<dbReference type="OrthoDB" id="6159137at2759"/>
<evidence type="ECO:0000259" key="3">
    <source>
        <dbReference type="PROSITE" id="PS50102"/>
    </source>
</evidence>
<feature type="domain" description="RRM" evidence="3">
    <location>
        <begin position="94"/>
        <end position="147"/>
    </location>
</feature>
<evidence type="ECO:0000256" key="2">
    <source>
        <dbReference type="PROSITE-ProRule" id="PRU00176"/>
    </source>
</evidence>
<evidence type="ECO:0000313" key="6">
    <source>
        <dbReference type="Proteomes" id="UP000789831"/>
    </source>
</evidence>
<reference evidence="5" key="1">
    <citation type="submission" date="2021-06" db="EMBL/GenBank/DDBJ databases">
        <authorList>
            <person name="Kallberg Y."/>
            <person name="Tangrot J."/>
            <person name="Rosling A."/>
        </authorList>
    </citation>
    <scope>NUCLEOTIDE SEQUENCE</scope>
    <source>
        <strain evidence="5">MT106</strain>
    </source>
</reference>
<sequence length="254" mass="28419">MTSPNTDTINYFKHKPSTITPKMPISGESISKIGYFILQIATWDKGTANVGVRARTNSASRKILTERAFAFYNNSTEKFNLHLNDPNNGPNQAPNAFVLEIKQFSTKTDLYAHFQKFGPIYSLKIHPGRAYIQYFHKTDAEQALDKMPKIPEQSVTPSNGVHDTQHEEIELFLESLKNKPTLEQKQKLGDKLFPKVKATVKSLGMKAQASKVTIILLDTDDLRELAHSMNDPERFKVKVEAAVAKIASGSIAAK</sequence>
<gene>
    <name evidence="5" type="ORF">AGERDE_LOCUS8368</name>
</gene>
<dbReference type="Gene3D" id="3.30.70.330">
    <property type="match status" value="1"/>
</dbReference>
<evidence type="ECO:0000256" key="1">
    <source>
        <dbReference type="ARBA" id="ARBA00008557"/>
    </source>
</evidence>
<dbReference type="PROSITE" id="PS50102">
    <property type="entry name" value="RRM"/>
    <property type="match status" value="1"/>
</dbReference>
<dbReference type="SMART" id="SM00360">
    <property type="entry name" value="RRM"/>
    <property type="match status" value="1"/>
</dbReference>
<dbReference type="Proteomes" id="UP000789831">
    <property type="component" value="Unassembled WGS sequence"/>
</dbReference>
<dbReference type="GO" id="GO:0003723">
    <property type="term" value="F:RNA binding"/>
    <property type="evidence" value="ECO:0007669"/>
    <property type="project" value="UniProtKB-UniRule"/>
</dbReference>
<keyword evidence="2" id="KW-0694">RNA-binding</keyword>
<dbReference type="Pfam" id="PF00076">
    <property type="entry name" value="RRM_1"/>
    <property type="match status" value="1"/>
</dbReference>
<dbReference type="InterPro" id="IPR002004">
    <property type="entry name" value="PABP_HYD_C"/>
</dbReference>
<comment type="caution">
    <text evidence="5">The sequence shown here is derived from an EMBL/GenBank/DDBJ whole genome shotgun (WGS) entry which is preliminary data.</text>
</comment>
<dbReference type="PROSITE" id="PS51309">
    <property type="entry name" value="PABC"/>
    <property type="match status" value="1"/>
</dbReference>
<dbReference type="SMART" id="SM00517">
    <property type="entry name" value="PolyA"/>
    <property type="match status" value="1"/>
</dbReference>
<name>A0A9N9C3U9_9GLOM</name>
<dbReference type="Gene3D" id="1.10.1900.10">
    <property type="entry name" value="c-terminal domain of poly(a) binding protein"/>
    <property type="match status" value="1"/>
</dbReference>
<dbReference type="SUPFAM" id="SSF63570">
    <property type="entry name" value="PABC (PABP) domain"/>
    <property type="match status" value="1"/>
</dbReference>
<organism evidence="5 6">
    <name type="scientific">Ambispora gerdemannii</name>
    <dbReference type="NCBI Taxonomy" id="144530"/>
    <lineage>
        <taxon>Eukaryota</taxon>
        <taxon>Fungi</taxon>
        <taxon>Fungi incertae sedis</taxon>
        <taxon>Mucoromycota</taxon>
        <taxon>Glomeromycotina</taxon>
        <taxon>Glomeromycetes</taxon>
        <taxon>Archaeosporales</taxon>
        <taxon>Ambisporaceae</taxon>
        <taxon>Ambispora</taxon>
    </lineage>
</organism>
<dbReference type="SUPFAM" id="SSF54928">
    <property type="entry name" value="RNA-binding domain, RBD"/>
    <property type="match status" value="1"/>
</dbReference>
<dbReference type="Pfam" id="PF00658">
    <property type="entry name" value="MLLE"/>
    <property type="match status" value="1"/>
</dbReference>
<dbReference type="InterPro" id="IPR036053">
    <property type="entry name" value="PABP-dom"/>
</dbReference>
<evidence type="ECO:0000259" key="4">
    <source>
        <dbReference type="PROSITE" id="PS51309"/>
    </source>
</evidence>
<keyword evidence="6" id="KW-1185">Reference proteome</keyword>
<evidence type="ECO:0000313" key="5">
    <source>
        <dbReference type="EMBL" id="CAG8586006.1"/>
    </source>
</evidence>
<dbReference type="EMBL" id="CAJVPL010001753">
    <property type="protein sequence ID" value="CAG8586006.1"/>
    <property type="molecule type" value="Genomic_DNA"/>
</dbReference>
<proteinExistence type="inferred from homology"/>
<dbReference type="AlphaFoldDB" id="A0A9N9C3U9"/>
<dbReference type="InterPro" id="IPR000504">
    <property type="entry name" value="RRM_dom"/>
</dbReference>
<dbReference type="InterPro" id="IPR012677">
    <property type="entry name" value="Nucleotide-bd_a/b_plait_sf"/>
</dbReference>
<protein>
    <submittedName>
        <fullName evidence="5">9848_t:CDS:1</fullName>
    </submittedName>
</protein>
<accession>A0A9N9C3U9</accession>